<feature type="transmembrane region" description="Helical" evidence="6">
    <location>
        <begin position="20"/>
        <end position="41"/>
    </location>
</feature>
<feature type="transmembrane region" description="Helical" evidence="6">
    <location>
        <begin position="88"/>
        <end position="111"/>
    </location>
</feature>
<feature type="domain" description="PAS" evidence="7">
    <location>
        <begin position="427"/>
        <end position="499"/>
    </location>
</feature>
<dbReference type="SMART" id="SM00086">
    <property type="entry name" value="PAC"/>
    <property type="match status" value="4"/>
</dbReference>
<dbReference type="PANTHER" id="PTHR43304:SF1">
    <property type="entry name" value="PAC DOMAIN-CONTAINING PROTEIN"/>
    <property type="match status" value="1"/>
</dbReference>
<reference evidence="9 10" key="1">
    <citation type="submission" date="2020-12" db="EMBL/GenBank/DDBJ databases">
        <title>Bacterial novel species Adhaeribacter sp. BT258 isolated from soil.</title>
        <authorList>
            <person name="Jung H.-Y."/>
        </authorList>
    </citation>
    <scope>NUCLEOTIDE SEQUENCE [LARGE SCALE GENOMIC DNA]</scope>
    <source>
        <strain evidence="9 10">BT258</strain>
    </source>
</reference>
<evidence type="ECO:0000256" key="1">
    <source>
        <dbReference type="ARBA" id="ARBA00000085"/>
    </source>
</evidence>
<evidence type="ECO:0000256" key="5">
    <source>
        <dbReference type="ARBA" id="ARBA00022777"/>
    </source>
</evidence>
<feature type="transmembrane region" description="Helical" evidence="6">
    <location>
        <begin position="261"/>
        <end position="279"/>
    </location>
</feature>
<feature type="domain" description="PAC" evidence="8">
    <location>
        <begin position="503"/>
        <end position="555"/>
    </location>
</feature>
<dbReference type="InterPro" id="IPR052162">
    <property type="entry name" value="Sensor_kinase/Photoreceptor"/>
</dbReference>
<dbReference type="Proteomes" id="UP000644147">
    <property type="component" value="Unassembled WGS sequence"/>
</dbReference>
<keyword evidence="3" id="KW-0597">Phosphoprotein</keyword>
<feature type="domain" description="PAS" evidence="7">
    <location>
        <begin position="556"/>
        <end position="592"/>
    </location>
</feature>
<feature type="transmembrane region" description="Helical" evidence="6">
    <location>
        <begin position="163"/>
        <end position="182"/>
    </location>
</feature>
<feature type="domain" description="PAC" evidence="8">
    <location>
        <begin position="375"/>
        <end position="426"/>
    </location>
</feature>
<feature type="domain" description="PAC" evidence="8">
    <location>
        <begin position="635"/>
        <end position="688"/>
    </location>
</feature>
<dbReference type="Pfam" id="PF13426">
    <property type="entry name" value="PAS_9"/>
    <property type="match status" value="2"/>
</dbReference>
<protein>
    <recommendedName>
        <fullName evidence="2">histidine kinase</fullName>
        <ecNumber evidence="2">2.7.13.3</ecNumber>
    </recommendedName>
</protein>
<keyword evidence="10" id="KW-1185">Reference proteome</keyword>
<dbReference type="SMART" id="SM00091">
    <property type="entry name" value="PAS"/>
    <property type="match status" value="4"/>
</dbReference>
<feature type="transmembrane region" description="Helical" evidence="6">
    <location>
        <begin position="194"/>
        <end position="211"/>
    </location>
</feature>
<dbReference type="InterPro" id="IPR001610">
    <property type="entry name" value="PAC"/>
</dbReference>
<keyword evidence="6" id="KW-0812">Transmembrane</keyword>
<dbReference type="RefSeq" id="WP_200505774.1">
    <property type="nucleotide sequence ID" value="NZ_JAEHFX010000003.1"/>
</dbReference>
<dbReference type="PROSITE" id="PS50113">
    <property type="entry name" value="PAC"/>
    <property type="match status" value="4"/>
</dbReference>
<proteinExistence type="predicted"/>
<comment type="catalytic activity">
    <reaction evidence="1">
        <text>ATP + protein L-histidine = ADP + protein N-phospho-L-histidine.</text>
        <dbReference type="EC" id="2.7.13.3"/>
    </reaction>
</comment>
<evidence type="ECO:0000313" key="10">
    <source>
        <dbReference type="Proteomes" id="UP000644147"/>
    </source>
</evidence>
<feature type="transmembrane region" description="Helical" evidence="6">
    <location>
        <begin position="231"/>
        <end position="249"/>
    </location>
</feature>
<dbReference type="CDD" id="cd00130">
    <property type="entry name" value="PAS"/>
    <property type="match status" value="2"/>
</dbReference>
<feature type="transmembrane region" description="Helical" evidence="6">
    <location>
        <begin position="131"/>
        <end position="151"/>
    </location>
</feature>
<evidence type="ECO:0000259" key="7">
    <source>
        <dbReference type="PROSITE" id="PS50112"/>
    </source>
</evidence>
<gene>
    <name evidence="9" type="ORF">I5M27_08525</name>
</gene>
<feature type="domain" description="PAC" evidence="8">
    <location>
        <begin position="768"/>
        <end position="821"/>
    </location>
</feature>
<name>A0ABS1C0V0_9BACT</name>
<dbReference type="InterPro" id="IPR013655">
    <property type="entry name" value="PAS_fold_3"/>
</dbReference>
<dbReference type="SUPFAM" id="SSF55785">
    <property type="entry name" value="PYP-like sensor domain (PAS domain)"/>
    <property type="match status" value="4"/>
</dbReference>
<evidence type="ECO:0000256" key="4">
    <source>
        <dbReference type="ARBA" id="ARBA00022679"/>
    </source>
</evidence>
<dbReference type="Gene3D" id="3.30.450.20">
    <property type="entry name" value="PAS domain"/>
    <property type="match status" value="4"/>
</dbReference>
<feature type="transmembrane region" description="Helical" evidence="6">
    <location>
        <begin position="53"/>
        <end position="72"/>
    </location>
</feature>
<dbReference type="Pfam" id="PF08448">
    <property type="entry name" value="PAS_4"/>
    <property type="match status" value="1"/>
</dbReference>
<organism evidence="9 10">
    <name type="scientific">Adhaeribacter terrigena</name>
    <dbReference type="NCBI Taxonomy" id="2793070"/>
    <lineage>
        <taxon>Bacteria</taxon>
        <taxon>Pseudomonadati</taxon>
        <taxon>Bacteroidota</taxon>
        <taxon>Cytophagia</taxon>
        <taxon>Cytophagales</taxon>
        <taxon>Hymenobacteraceae</taxon>
        <taxon>Adhaeribacter</taxon>
    </lineage>
</organism>
<dbReference type="InterPro" id="IPR000700">
    <property type="entry name" value="PAS-assoc_C"/>
</dbReference>
<accession>A0ABS1C0V0</accession>
<dbReference type="PROSITE" id="PS50112">
    <property type="entry name" value="PAS"/>
    <property type="match status" value="4"/>
</dbReference>
<evidence type="ECO:0000256" key="3">
    <source>
        <dbReference type="ARBA" id="ARBA00022553"/>
    </source>
</evidence>
<keyword evidence="5" id="KW-0418">Kinase</keyword>
<comment type="caution">
    <text evidence="9">The sequence shown here is derived from an EMBL/GenBank/DDBJ whole genome shotgun (WGS) entry which is preliminary data.</text>
</comment>
<dbReference type="InterPro" id="IPR013656">
    <property type="entry name" value="PAS_4"/>
</dbReference>
<evidence type="ECO:0000259" key="8">
    <source>
        <dbReference type="PROSITE" id="PS50113"/>
    </source>
</evidence>
<feature type="domain" description="PAS" evidence="7">
    <location>
        <begin position="302"/>
        <end position="372"/>
    </location>
</feature>
<keyword evidence="4" id="KW-0808">Transferase</keyword>
<evidence type="ECO:0000313" key="9">
    <source>
        <dbReference type="EMBL" id="MBK0403030.1"/>
    </source>
</evidence>
<evidence type="ECO:0000256" key="6">
    <source>
        <dbReference type="SAM" id="Phobius"/>
    </source>
</evidence>
<evidence type="ECO:0000256" key="2">
    <source>
        <dbReference type="ARBA" id="ARBA00012438"/>
    </source>
</evidence>
<keyword evidence="6" id="KW-0472">Membrane</keyword>
<dbReference type="EC" id="2.7.13.3" evidence="2"/>
<keyword evidence="6" id="KW-1133">Transmembrane helix</keyword>
<dbReference type="Pfam" id="PF08447">
    <property type="entry name" value="PAS_3"/>
    <property type="match status" value="1"/>
</dbReference>
<dbReference type="NCBIfam" id="TIGR00229">
    <property type="entry name" value="sensory_box"/>
    <property type="match status" value="2"/>
</dbReference>
<feature type="domain" description="PAS" evidence="7">
    <location>
        <begin position="689"/>
        <end position="731"/>
    </location>
</feature>
<dbReference type="PANTHER" id="PTHR43304">
    <property type="entry name" value="PHYTOCHROME-LIKE PROTEIN CPH1"/>
    <property type="match status" value="1"/>
</dbReference>
<dbReference type="InterPro" id="IPR000014">
    <property type="entry name" value="PAS"/>
</dbReference>
<dbReference type="EMBL" id="JAEHFX010000003">
    <property type="protein sequence ID" value="MBK0403030.1"/>
    <property type="molecule type" value="Genomic_DNA"/>
</dbReference>
<sequence>MELTEYTSPTPKTYRRLRLVSRILCVLVVLIACLTLIGWLVDLDFLKRRPDSVAMNPFTALGLIAAAIALYLRQERNLNRYNKQANMLAYFMIGLGALKLLVLVTGLNFPFDQILFSNELYESRFKITNSIPPNTAINFILLGSALIFINYETNGGRRPSQYLAILSSLLALISLYGYVYGISTLYTVTTYLPMTPQTAACFLFLSAGILFARPDKGSMAIVIGESSSQIIFMRFLALVLPLILGWLKLKGEEAGYYSKEAGTAMFAVLAYVFAMYLLARRSVLQHKIRETKRIAMDKIKENERRLQEILDHSGANISVKTTLGKYTLVNKHFEKDFGRTSGNILGKTDYDLFPKEIARELNQYDHQIIKTGQPASFEEKYLQQDGIHTYITVKFPLFTQDQKIYALGAVSTDITHRKKLEEELRISEERYALALHGTNDGLWDWDLNNNYLFLSTRWKQMLGYGAEEIPHTIEAWEGLIHPDDREKTLKVIEDYFEKKLPVYEVEFRMRHKDGSYRWMLDRGMAIWDEAEKPYRMVGYQTDLTERKRLEEELRKSHQRLFSILDNVGEGVIVVDKDGNLLIFNRQAEEILGTGAVNVPLEEWHHTYGFYKSEALTYFSLEENPLFKALKGETADNVEMLVKNSYFKEGKWIAVTGRPVIDIYNEVIAGVIVFREITQRKKLEKRFQENEKRLKLILTSIGEGVIIMNTEEQILLFNKKAEELLGTGPWDLPLKQWPGFYGIYEADGSTLFPAENLPLARALQGFAEEETEVLIRNKQFPEGRHIFLSGKPIRDNNGKITGAILDLKDITEQRKLEEYLKEIQDQFYELLNQQKPPR</sequence>
<dbReference type="InterPro" id="IPR035965">
    <property type="entry name" value="PAS-like_dom_sf"/>
</dbReference>